<proteinExistence type="predicted"/>
<name>A0A850T2S5_9BACT</name>
<accession>A0A850T2S5</accession>
<comment type="caution">
    <text evidence="1">The sequence shown here is derived from an EMBL/GenBank/DDBJ whole genome shotgun (WGS) entry which is preliminary data.</text>
</comment>
<dbReference type="AlphaFoldDB" id="A0A850T2S5"/>
<evidence type="ECO:0008006" key="3">
    <source>
        <dbReference type="Google" id="ProtNLM"/>
    </source>
</evidence>
<dbReference type="Proteomes" id="UP000553343">
    <property type="component" value="Unassembled WGS sequence"/>
</dbReference>
<sequence>MAEKIWVLGSGTFGVRAVRQLSDIHGAGSITLVDPSAQALDQATVIGINKVCEEGVAFLHKNFLLNEPFFQPRNS</sequence>
<evidence type="ECO:0000313" key="2">
    <source>
        <dbReference type="Proteomes" id="UP000553343"/>
    </source>
</evidence>
<dbReference type="RefSeq" id="WP_178367488.1">
    <property type="nucleotide sequence ID" value="NZ_JACADJ010000056.1"/>
</dbReference>
<organism evidence="1 2">
    <name type="scientific">Desulfobacter latus</name>
    <dbReference type="NCBI Taxonomy" id="2292"/>
    <lineage>
        <taxon>Bacteria</taxon>
        <taxon>Pseudomonadati</taxon>
        <taxon>Thermodesulfobacteriota</taxon>
        <taxon>Desulfobacteria</taxon>
        <taxon>Desulfobacterales</taxon>
        <taxon>Desulfobacteraceae</taxon>
        <taxon>Desulfobacter</taxon>
    </lineage>
</organism>
<protein>
    <recommendedName>
        <fullName evidence="3">RCK N-terminal domain-containing protein</fullName>
    </recommendedName>
</protein>
<evidence type="ECO:0000313" key="1">
    <source>
        <dbReference type="EMBL" id="NWH06033.1"/>
    </source>
</evidence>
<keyword evidence="2" id="KW-1185">Reference proteome</keyword>
<reference evidence="1 2" key="1">
    <citation type="submission" date="2020-06" db="EMBL/GenBank/DDBJ databases">
        <title>High-quality draft genome of sulfate reducer Desulfobacter latus type strain AcrS2 isolated from marine sediment.</title>
        <authorList>
            <person name="Hoppe M."/>
            <person name="Larsen C.K."/>
            <person name="Marshall I.P.G."/>
            <person name="Schramm A."/>
            <person name="Marietou A.G."/>
        </authorList>
    </citation>
    <scope>NUCLEOTIDE SEQUENCE [LARGE SCALE GENOMIC DNA]</scope>
    <source>
        <strain evidence="1 2">AcRS2</strain>
    </source>
</reference>
<dbReference type="EMBL" id="JACADJ010000056">
    <property type="protein sequence ID" value="NWH06033.1"/>
    <property type="molecule type" value="Genomic_DNA"/>
</dbReference>
<gene>
    <name evidence="1" type="ORF">HXW94_13725</name>
</gene>